<organism evidence="2 3">
    <name type="scientific">Roseofilum acuticapitatum BLCC-M154</name>
    <dbReference type="NCBI Taxonomy" id="3022444"/>
    <lineage>
        <taxon>Bacteria</taxon>
        <taxon>Bacillati</taxon>
        <taxon>Cyanobacteriota</taxon>
        <taxon>Cyanophyceae</taxon>
        <taxon>Desertifilales</taxon>
        <taxon>Desertifilaceae</taxon>
        <taxon>Roseofilum</taxon>
        <taxon>Roseofilum acuticapitatum</taxon>
    </lineage>
</organism>
<evidence type="ECO:0000313" key="2">
    <source>
        <dbReference type="EMBL" id="MDJ1168968.1"/>
    </source>
</evidence>
<accession>A0ABT7ASE3</accession>
<reference evidence="2 3" key="1">
    <citation type="submission" date="2023-01" db="EMBL/GenBank/DDBJ databases">
        <title>Novel diversity within Roseofilum (Cyanobacteria; Desertifilaceae) from marine benthic mats with descriptions of four novel species.</title>
        <authorList>
            <person name="Wang Y."/>
            <person name="Berthold D.E."/>
            <person name="Hu J."/>
            <person name="Lefler F.W."/>
            <person name="Laughinghouse H.D. IV."/>
        </authorList>
    </citation>
    <scope>NUCLEOTIDE SEQUENCE [LARGE SCALE GENOMIC DNA]</scope>
    <source>
        <strain evidence="2 3">BLCC-M154</strain>
    </source>
</reference>
<keyword evidence="1" id="KW-0812">Transmembrane</keyword>
<dbReference type="RefSeq" id="WP_283752732.1">
    <property type="nucleotide sequence ID" value="NZ_JAQOSP010000041.1"/>
</dbReference>
<evidence type="ECO:0000313" key="3">
    <source>
        <dbReference type="Proteomes" id="UP001235303"/>
    </source>
</evidence>
<protein>
    <submittedName>
        <fullName evidence="2">Uncharacterized protein</fullName>
    </submittedName>
</protein>
<feature type="transmembrane region" description="Helical" evidence="1">
    <location>
        <begin position="34"/>
        <end position="52"/>
    </location>
</feature>
<proteinExistence type="predicted"/>
<dbReference type="EMBL" id="JAQOSP010000041">
    <property type="protein sequence ID" value="MDJ1168968.1"/>
    <property type="molecule type" value="Genomic_DNA"/>
</dbReference>
<evidence type="ECO:0000256" key="1">
    <source>
        <dbReference type="SAM" id="Phobius"/>
    </source>
</evidence>
<gene>
    <name evidence="2" type="ORF">PMG71_05975</name>
</gene>
<keyword evidence="1" id="KW-1133">Transmembrane helix</keyword>
<sequence length="118" mass="12982">MNPTGDNKNKIETIHAELEAQKLTQMVKLSEKSLWATIALGIVFPIGGYIYTRRWLSGLGFMLGGMGLAIAVYAVEPDQYRADPMAFTLCSLYGAIVSPLDNSRAISRARERVSDLSE</sequence>
<name>A0ABT7ASE3_9CYAN</name>
<dbReference type="Proteomes" id="UP001235303">
    <property type="component" value="Unassembled WGS sequence"/>
</dbReference>
<keyword evidence="1" id="KW-0472">Membrane</keyword>
<keyword evidence="3" id="KW-1185">Reference proteome</keyword>
<comment type="caution">
    <text evidence="2">The sequence shown here is derived from an EMBL/GenBank/DDBJ whole genome shotgun (WGS) entry which is preliminary data.</text>
</comment>
<feature type="transmembrane region" description="Helical" evidence="1">
    <location>
        <begin position="58"/>
        <end position="75"/>
    </location>
</feature>